<dbReference type="EMBL" id="JBHSXM010000001">
    <property type="protein sequence ID" value="MFC6834986.1"/>
    <property type="molecule type" value="Genomic_DNA"/>
</dbReference>
<comment type="caution">
    <text evidence="2">The sequence shown here is derived from an EMBL/GenBank/DDBJ whole genome shotgun (WGS) entry which is preliminary data.</text>
</comment>
<keyword evidence="3" id="KW-1185">Reference proteome</keyword>
<keyword evidence="1" id="KW-1133">Transmembrane helix</keyword>
<organism evidence="2 3">
    <name type="scientific">Halomarina ordinaria</name>
    <dbReference type="NCBI Taxonomy" id="3033939"/>
    <lineage>
        <taxon>Archaea</taxon>
        <taxon>Methanobacteriati</taxon>
        <taxon>Methanobacteriota</taxon>
        <taxon>Stenosarchaea group</taxon>
        <taxon>Halobacteria</taxon>
        <taxon>Halobacteriales</taxon>
        <taxon>Natronomonadaceae</taxon>
        <taxon>Halomarina</taxon>
    </lineage>
</organism>
<feature type="transmembrane region" description="Helical" evidence="1">
    <location>
        <begin position="83"/>
        <end position="107"/>
    </location>
</feature>
<feature type="transmembrane region" description="Helical" evidence="1">
    <location>
        <begin position="284"/>
        <end position="308"/>
    </location>
</feature>
<proteinExistence type="predicted"/>
<accession>A0ABD5U6P2</accession>
<evidence type="ECO:0000256" key="1">
    <source>
        <dbReference type="SAM" id="Phobius"/>
    </source>
</evidence>
<evidence type="ECO:0000313" key="2">
    <source>
        <dbReference type="EMBL" id="MFC6834986.1"/>
    </source>
</evidence>
<feature type="transmembrane region" description="Helical" evidence="1">
    <location>
        <begin position="362"/>
        <end position="383"/>
    </location>
</feature>
<feature type="transmembrane region" description="Helical" evidence="1">
    <location>
        <begin position="35"/>
        <end position="55"/>
    </location>
</feature>
<name>A0ABD5U6P2_9EURY</name>
<reference evidence="2 3" key="1">
    <citation type="journal article" date="2019" name="Int. J. Syst. Evol. Microbiol.">
        <title>The Global Catalogue of Microorganisms (GCM) 10K type strain sequencing project: providing services to taxonomists for standard genome sequencing and annotation.</title>
        <authorList>
            <consortium name="The Broad Institute Genomics Platform"/>
            <consortium name="The Broad Institute Genome Sequencing Center for Infectious Disease"/>
            <person name="Wu L."/>
            <person name="Ma J."/>
        </authorList>
    </citation>
    <scope>NUCLEOTIDE SEQUENCE [LARGE SCALE GENOMIC DNA]</scope>
    <source>
        <strain evidence="2 3">PSRA2</strain>
    </source>
</reference>
<gene>
    <name evidence="2" type="ORF">ACFQHK_00520</name>
</gene>
<sequence length="479" mass="50471">MLCGHVVIASGAFVGSVHAHAGSLGGAAPVTVPSWLLAVTGGGAVVASFLFTSVVTDRALVRAPYERGPTVSLDRARTVGRRLLSLVGVLALLAVVVVGFVGPVAAVANLGVLLVWVGWWAGYSTTVYLVGNTWPALDPWRTIARHLPSLGYPYPARLGAWPSVVALLALVWLEVVSPLADAPRLLASVVLCYTLVTLAGASVVGRDVWFDRVDPVSRVFRYYGALAPVQRVDGRLALRVPGAALTVSGLSGSPTDRPRTAERSVRADGGRVRARRLVAGPDDVAFVVALVWVTTFDGLVSTAAWAGVARPLVDAGLPPLAVYLGALVVGFLLALGAFRLAARLARRSADAFVAPAELDRRFVLALVPIAAGYHLAHFLGYFLSLSPALAATLADPLSPPMALVVLVPPAWFGGLQVGFVVLGHLVGVWVAHVVAFETFTGRLQPLRSQYPYVALMVLYTTTSIWLLTQPYARPPFLGG</sequence>
<protein>
    <submittedName>
        <fullName evidence="2">Uncharacterized protein</fullName>
    </submittedName>
</protein>
<keyword evidence="1" id="KW-0812">Transmembrane</keyword>
<feature type="transmembrane region" description="Helical" evidence="1">
    <location>
        <begin position="154"/>
        <end position="173"/>
    </location>
</feature>
<feature type="transmembrane region" description="Helical" evidence="1">
    <location>
        <begin position="452"/>
        <end position="472"/>
    </location>
</feature>
<keyword evidence="1" id="KW-0472">Membrane</keyword>
<feature type="transmembrane region" description="Helical" evidence="1">
    <location>
        <begin position="185"/>
        <end position="204"/>
    </location>
</feature>
<dbReference type="RefSeq" id="WP_379737776.1">
    <property type="nucleotide sequence ID" value="NZ_JARRAH010000001.1"/>
</dbReference>
<dbReference type="Proteomes" id="UP001596406">
    <property type="component" value="Unassembled WGS sequence"/>
</dbReference>
<feature type="transmembrane region" description="Helical" evidence="1">
    <location>
        <begin position="320"/>
        <end position="341"/>
    </location>
</feature>
<feature type="transmembrane region" description="Helical" evidence="1">
    <location>
        <begin position="403"/>
        <end position="431"/>
    </location>
</feature>
<evidence type="ECO:0000313" key="3">
    <source>
        <dbReference type="Proteomes" id="UP001596406"/>
    </source>
</evidence>
<feature type="transmembrane region" description="Helical" evidence="1">
    <location>
        <begin position="113"/>
        <end position="134"/>
    </location>
</feature>
<dbReference type="AlphaFoldDB" id="A0ABD5U6P2"/>